<feature type="non-terminal residue" evidence="2">
    <location>
        <position position="60"/>
    </location>
</feature>
<reference evidence="2" key="1">
    <citation type="submission" date="2019-05" db="EMBL/GenBank/DDBJ databases">
        <title>The de novo reference genome and transcriptome assemblies of the wild tomato species Solanum chilense.</title>
        <authorList>
            <person name="Stam R."/>
            <person name="Nosenko T."/>
            <person name="Hoerger A.C."/>
            <person name="Stephan W."/>
            <person name="Seidel M.A."/>
            <person name="Kuhn J.M.M."/>
            <person name="Haberer G."/>
            <person name="Tellier A."/>
        </authorList>
    </citation>
    <scope>NUCLEOTIDE SEQUENCE</scope>
    <source>
        <tissue evidence="2">Mature leaves</tissue>
    </source>
</reference>
<evidence type="ECO:0000256" key="1">
    <source>
        <dbReference type="SAM" id="MobiDB-lite"/>
    </source>
</evidence>
<dbReference type="EMBL" id="RXGB01024792">
    <property type="protein sequence ID" value="TMW81451.1"/>
    <property type="molecule type" value="Genomic_DNA"/>
</dbReference>
<comment type="caution">
    <text evidence="2">The sequence shown here is derived from an EMBL/GenBank/DDBJ whole genome shotgun (WGS) entry which is preliminary data.</text>
</comment>
<proteinExistence type="predicted"/>
<accession>A0A6N2AK13</accession>
<feature type="compositionally biased region" description="Basic residues" evidence="1">
    <location>
        <begin position="49"/>
        <end position="60"/>
    </location>
</feature>
<protein>
    <submittedName>
        <fullName evidence="2">Uncharacterized protein</fullName>
    </submittedName>
</protein>
<name>A0A6N2AK13_SOLCI</name>
<gene>
    <name evidence="2" type="ORF">EJD97_009533</name>
</gene>
<organism evidence="2">
    <name type="scientific">Solanum chilense</name>
    <name type="common">Tomato</name>
    <name type="synonym">Lycopersicon chilense</name>
    <dbReference type="NCBI Taxonomy" id="4083"/>
    <lineage>
        <taxon>Eukaryota</taxon>
        <taxon>Viridiplantae</taxon>
        <taxon>Streptophyta</taxon>
        <taxon>Embryophyta</taxon>
        <taxon>Tracheophyta</taxon>
        <taxon>Spermatophyta</taxon>
        <taxon>Magnoliopsida</taxon>
        <taxon>eudicotyledons</taxon>
        <taxon>Gunneridae</taxon>
        <taxon>Pentapetalae</taxon>
        <taxon>asterids</taxon>
        <taxon>lamiids</taxon>
        <taxon>Solanales</taxon>
        <taxon>Solanaceae</taxon>
        <taxon>Solanoideae</taxon>
        <taxon>Solaneae</taxon>
        <taxon>Solanum</taxon>
        <taxon>Solanum subgen. Lycopersicon</taxon>
    </lineage>
</organism>
<dbReference type="AlphaFoldDB" id="A0A6N2AK13"/>
<sequence length="60" mass="6863">MPKIATQYPLTRPTLLTLTKILIIPKLSQNAKQNTEPSTTATIQDVWVPKRKPHQHFQLS</sequence>
<feature type="region of interest" description="Disordered" evidence="1">
    <location>
        <begin position="30"/>
        <end position="60"/>
    </location>
</feature>
<evidence type="ECO:0000313" key="2">
    <source>
        <dbReference type="EMBL" id="TMW81451.1"/>
    </source>
</evidence>
<feature type="compositionally biased region" description="Polar residues" evidence="1">
    <location>
        <begin position="30"/>
        <end position="43"/>
    </location>
</feature>